<evidence type="ECO:0000313" key="3">
    <source>
        <dbReference type="Proteomes" id="UP000016922"/>
    </source>
</evidence>
<dbReference type="EMBL" id="KE145354">
    <property type="protein sequence ID" value="EPE35479.1"/>
    <property type="molecule type" value="Genomic_DNA"/>
</dbReference>
<name>S3DED9_GLAL2</name>
<proteinExistence type="predicted"/>
<feature type="compositionally biased region" description="Polar residues" evidence="1">
    <location>
        <begin position="253"/>
        <end position="270"/>
    </location>
</feature>
<sequence>MSHYHSLGELIWAKIALTQKSQPTSVNTDRKTFDGFLAAHRVEATHILGAAPDLADEILWLTEKLTWKTYFGILKHFPGVSPRESAVGVYYSLADLLWAKVELESRGNAAELKQNYSVFQMLRQANFATVKKNSSSDRSLSWQLYQSEVDLWAGFGNSGVFPGVEPCQSAHQDEHHTSCDKFTMVGNSLLGVSQLPLSPVTWPQASETGKSNRESSIPTKAISTKPNSPENRNGFQEKSPDIAALPPLAPTQWAPSQRENTKPSPVLTTADNRDKVDQEKTPSQLTTFKQLGITTNGPIPASASGSSSPRPVRFTVSENKAFTPFKLTAKKGNEFVPTNEEIFSADSVTQAHMAKTLGGLGRSKWA</sequence>
<organism evidence="2 3">
    <name type="scientific">Glarea lozoyensis (strain ATCC 20868 / MF5171)</name>
    <dbReference type="NCBI Taxonomy" id="1116229"/>
    <lineage>
        <taxon>Eukaryota</taxon>
        <taxon>Fungi</taxon>
        <taxon>Dikarya</taxon>
        <taxon>Ascomycota</taxon>
        <taxon>Pezizomycotina</taxon>
        <taxon>Leotiomycetes</taxon>
        <taxon>Helotiales</taxon>
        <taxon>Helotiaceae</taxon>
        <taxon>Glarea</taxon>
    </lineage>
</organism>
<reference evidence="2 3" key="1">
    <citation type="journal article" date="2013" name="BMC Genomics">
        <title>Genomics-driven discovery of the pneumocandin biosynthetic gene cluster in the fungus Glarea lozoyensis.</title>
        <authorList>
            <person name="Chen L."/>
            <person name="Yue Q."/>
            <person name="Zhang X."/>
            <person name="Xiang M."/>
            <person name="Wang C."/>
            <person name="Li S."/>
            <person name="Che Y."/>
            <person name="Ortiz-Lopez F.J."/>
            <person name="Bills G.F."/>
            <person name="Liu X."/>
            <person name="An Z."/>
        </authorList>
    </citation>
    <scope>NUCLEOTIDE SEQUENCE [LARGE SCALE GENOMIC DNA]</scope>
    <source>
        <strain evidence="3">ATCC 20868 / MF5171</strain>
    </source>
</reference>
<feature type="region of interest" description="Disordered" evidence="1">
    <location>
        <begin position="200"/>
        <end position="282"/>
    </location>
</feature>
<feature type="compositionally biased region" description="Polar residues" evidence="1">
    <location>
        <begin position="201"/>
        <end position="236"/>
    </location>
</feature>
<evidence type="ECO:0000313" key="2">
    <source>
        <dbReference type="EMBL" id="EPE35479.1"/>
    </source>
</evidence>
<gene>
    <name evidence="2" type="ORF">GLAREA_11178</name>
</gene>
<evidence type="ECO:0000256" key="1">
    <source>
        <dbReference type="SAM" id="MobiDB-lite"/>
    </source>
</evidence>
<feature type="compositionally biased region" description="Basic and acidic residues" evidence="1">
    <location>
        <begin position="271"/>
        <end position="280"/>
    </location>
</feature>
<accession>S3DED9</accession>
<dbReference type="GeneID" id="19470220"/>
<dbReference type="AlphaFoldDB" id="S3DED9"/>
<dbReference type="HOGENOM" id="CLU_756599_0_0_1"/>
<dbReference type="Proteomes" id="UP000016922">
    <property type="component" value="Unassembled WGS sequence"/>
</dbReference>
<dbReference type="KEGG" id="glz:GLAREA_11178"/>
<protein>
    <submittedName>
        <fullName evidence="2">Uncharacterized protein</fullName>
    </submittedName>
</protein>
<keyword evidence="3" id="KW-1185">Reference proteome</keyword>
<dbReference type="RefSeq" id="XP_008077558.1">
    <property type="nucleotide sequence ID" value="XM_008079367.1"/>
</dbReference>